<keyword evidence="1" id="KW-0812">Transmembrane</keyword>
<comment type="caution">
    <text evidence="1">The sequence shown here is derived from an EMBL/GenBank/DDBJ whole genome shotgun (WGS) entry which is preliminary data.</text>
</comment>
<organism evidence="1 2">
    <name type="scientific">Colletotrichum truncatum</name>
    <name type="common">Anthracnose fungus</name>
    <name type="synonym">Colletotrichum capsici</name>
    <dbReference type="NCBI Taxonomy" id="5467"/>
    <lineage>
        <taxon>Eukaryota</taxon>
        <taxon>Fungi</taxon>
        <taxon>Dikarya</taxon>
        <taxon>Ascomycota</taxon>
        <taxon>Pezizomycotina</taxon>
        <taxon>Sordariomycetes</taxon>
        <taxon>Hypocreomycetidae</taxon>
        <taxon>Glomerellales</taxon>
        <taxon>Glomerellaceae</taxon>
        <taxon>Colletotrichum</taxon>
        <taxon>Colletotrichum truncatum species complex</taxon>
    </lineage>
</organism>
<sequence length="686" mass="72388">MADLDPNAWYRLSETRVDNSTGPFALNLQLRTGTGLRVHPISDGKAAWQFQPYGGVKGRYFMRLDQVGVKQQLAVCHDPTEPTSGNTVACMQDSATVDSQLWDVSDFGSGTFKFVNVGNGSSYVLDVHPNSNLFMSSEIEGSPSVAEKQPAQHWVMSSISAVNDGAYSTIYSSNVAVSTSSASLSSSSTTTRPTTTFTTTRPTQTTAMAGLDVSAIAMGATASNSTVSASKGISTAAGAGIGVAVALSVVGLIGAVAFFWWRRSQRPAKTKYSEVEAKNGDVPDRSSSIGISPNGESAPSSLHGISPTVGVSSLSSWQPASSVSVPPVSSFINGQQQQTGYYVGGQQPVQGGQQGGYYGDQQQTGYYIDPQTVSTIGGQQAVVYIGGHPSTVPEQQPTTYIGAQIPAVAQPAGSYASGQHSDSFDDGDAPIASLYGQRIRSLNIKQQSGASIYGQRTTPSSASASLYGQSTGASSSPTVLRHQFDHPTAATEFAPGAAKAVESYSASRGGYGTNQNQTSSTVNLADFEPMPQPHELETAERDIVRRQHELGSFHHGPDTFMNNQTSRARAASRAASTAPKAELSAYQHGPDTFTHNEAKMLGAPTAELGAYQHGPDTFENEHEAKVLGVFHPGTESFAREREDKVLGNLHDIMSMAKPAGRGGAEPQSYEMSPMRPSARDHGDTNR</sequence>
<name>A0ACC3ZI28_COLTU</name>
<keyword evidence="2" id="KW-1185">Reference proteome</keyword>
<evidence type="ECO:0000313" key="1">
    <source>
        <dbReference type="EMBL" id="KAL0943710.1"/>
    </source>
</evidence>
<gene>
    <name evidence="1" type="ORF">CTRU02_201597</name>
</gene>
<dbReference type="Proteomes" id="UP000805649">
    <property type="component" value="Unassembled WGS sequence"/>
</dbReference>
<accession>A0ACC3ZI28</accession>
<proteinExistence type="predicted"/>
<evidence type="ECO:0000313" key="2">
    <source>
        <dbReference type="Proteomes" id="UP000805649"/>
    </source>
</evidence>
<dbReference type="EMBL" id="VUJX02000001">
    <property type="protein sequence ID" value="KAL0943710.1"/>
    <property type="molecule type" value="Genomic_DNA"/>
</dbReference>
<reference evidence="1 2" key="1">
    <citation type="journal article" date="2020" name="Phytopathology">
        <title>Genome Sequence Resources of Colletotrichum truncatum, C. plurivorum, C. musicola, and C. sojae: Four Species Pathogenic to Soybean (Glycine max).</title>
        <authorList>
            <person name="Rogerio F."/>
            <person name="Boufleur T.R."/>
            <person name="Ciampi-Guillardi M."/>
            <person name="Sukno S.A."/>
            <person name="Thon M.R."/>
            <person name="Massola Junior N.S."/>
            <person name="Baroncelli R."/>
        </authorList>
    </citation>
    <scope>NUCLEOTIDE SEQUENCE [LARGE SCALE GENOMIC DNA]</scope>
    <source>
        <strain evidence="1 2">CMES1059</strain>
    </source>
</reference>
<protein>
    <submittedName>
        <fullName evidence="1">Transmembrane alpha-helix domain-containing protein</fullName>
    </submittedName>
</protein>
<keyword evidence="1" id="KW-0472">Membrane</keyword>